<dbReference type="SMART" id="SM00387">
    <property type="entry name" value="HATPase_c"/>
    <property type="match status" value="1"/>
</dbReference>
<dbReference type="CDD" id="cd00082">
    <property type="entry name" value="HisKA"/>
    <property type="match status" value="1"/>
</dbReference>
<keyword evidence="14 18" id="KW-1133">Transmembrane helix</keyword>
<dbReference type="SUPFAM" id="SSF55874">
    <property type="entry name" value="ATPase domain of HSP90 chaperone/DNA topoisomerase II/histidine kinase"/>
    <property type="match status" value="1"/>
</dbReference>
<evidence type="ECO:0000256" key="6">
    <source>
        <dbReference type="ARBA" id="ARBA00022475"/>
    </source>
</evidence>
<evidence type="ECO:0000256" key="12">
    <source>
        <dbReference type="ARBA" id="ARBA00022777"/>
    </source>
</evidence>
<organism evidence="20 21">
    <name type="scientific">Haemophilus influenzae</name>
    <dbReference type="NCBI Taxonomy" id="727"/>
    <lineage>
        <taxon>Bacteria</taxon>
        <taxon>Pseudomonadati</taxon>
        <taxon>Pseudomonadota</taxon>
        <taxon>Gammaproteobacteria</taxon>
        <taxon>Pasteurellales</taxon>
        <taxon>Pasteurellaceae</taxon>
        <taxon>Haemophilus</taxon>
    </lineage>
</organism>
<dbReference type="InterPro" id="IPR036097">
    <property type="entry name" value="HisK_dim/P_sf"/>
</dbReference>
<evidence type="ECO:0000256" key="1">
    <source>
        <dbReference type="ARBA" id="ARBA00000085"/>
    </source>
</evidence>
<dbReference type="Pfam" id="PF00512">
    <property type="entry name" value="HisKA"/>
    <property type="match status" value="1"/>
</dbReference>
<dbReference type="InterPro" id="IPR036890">
    <property type="entry name" value="HATPase_C_sf"/>
</dbReference>
<dbReference type="SUPFAM" id="SSF47384">
    <property type="entry name" value="Homodimeric domain of signal transducing histidine kinase"/>
    <property type="match status" value="1"/>
</dbReference>
<dbReference type="InterPro" id="IPR050351">
    <property type="entry name" value="BphY/WalK/GraS-like"/>
</dbReference>
<dbReference type="NCBIfam" id="TIGR02966">
    <property type="entry name" value="phoR_proteo"/>
    <property type="match status" value="1"/>
</dbReference>
<dbReference type="Pfam" id="PF02518">
    <property type="entry name" value="HATPase_c"/>
    <property type="match status" value="1"/>
</dbReference>
<dbReference type="GO" id="GO:0016036">
    <property type="term" value="P:cellular response to phosphate starvation"/>
    <property type="evidence" value="ECO:0007669"/>
    <property type="project" value="TreeGrafter"/>
</dbReference>
<accession>A0A0D0IN97</accession>
<evidence type="ECO:0000256" key="16">
    <source>
        <dbReference type="ARBA" id="ARBA00023136"/>
    </source>
</evidence>
<dbReference type="InterPro" id="IPR000014">
    <property type="entry name" value="PAS"/>
</dbReference>
<evidence type="ECO:0000256" key="18">
    <source>
        <dbReference type="SAM" id="Phobius"/>
    </source>
</evidence>
<dbReference type="Gene3D" id="3.30.565.10">
    <property type="entry name" value="Histidine kinase-like ATPase, C-terminal domain"/>
    <property type="match status" value="1"/>
</dbReference>
<dbReference type="SUPFAM" id="SSF55785">
    <property type="entry name" value="PYP-like sensor domain (PAS domain)"/>
    <property type="match status" value="1"/>
</dbReference>
<dbReference type="GO" id="GO:0006817">
    <property type="term" value="P:phosphate ion transport"/>
    <property type="evidence" value="ECO:0007669"/>
    <property type="project" value="UniProtKB-KW"/>
</dbReference>
<dbReference type="AlphaFoldDB" id="A0A0D0IN97"/>
<dbReference type="InterPro" id="IPR035965">
    <property type="entry name" value="PAS-like_dom_sf"/>
</dbReference>
<keyword evidence="11" id="KW-0547">Nucleotide-binding</keyword>
<evidence type="ECO:0000256" key="13">
    <source>
        <dbReference type="ARBA" id="ARBA00022840"/>
    </source>
</evidence>
<dbReference type="InterPro" id="IPR014310">
    <property type="entry name" value="Sig_transdc_His_kinase_PhoR"/>
</dbReference>
<keyword evidence="5" id="KW-0813">Transport</keyword>
<evidence type="ECO:0000256" key="11">
    <source>
        <dbReference type="ARBA" id="ARBA00022741"/>
    </source>
</evidence>
<dbReference type="Gene3D" id="1.10.287.130">
    <property type="match status" value="1"/>
</dbReference>
<evidence type="ECO:0000259" key="19">
    <source>
        <dbReference type="PROSITE" id="PS50109"/>
    </source>
</evidence>
<dbReference type="SMART" id="SM00388">
    <property type="entry name" value="HisKA"/>
    <property type="match status" value="1"/>
</dbReference>
<evidence type="ECO:0000256" key="4">
    <source>
        <dbReference type="ARBA" id="ARBA00019665"/>
    </source>
</evidence>
<evidence type="ECO:0000256" key="14">
    <source>
        <dbReference type="ARBA" id="ARBA00022989"/>
    </source>
</evidence>
<keyword evidence="7" id="KW-0597">Phosphoprotein</keyword>
<dbReference type="FunFam" id="1.10.287.130:FF:000001">
    <property type="entry name" value="Two-component sensor histidine kinase"/>
    <property type="match status" value="1"/>
</dbReference>
<dbReference type="InterPro" id="IPR004358">
    <property type="entry name" value="Sig_transdc_His_kin-like_C"/>
</dbReference>
<gene>
    <name evidence="20" type="primary">phoR</name>
    <name evidence="20" type="ORF">NTHI1209_00969</name>
</gene>
<protein>
    <recommendedName>
        <fullName evidence="4">Phosphate regulon sensor protein PhoR</fullName>
        <ecNumber evidence="3">2.7.13.3</ecNumber>
    </recommendedName>
</protein>
<feature type="domain" description="Histidine kinase" evidence="19">
    <location>
        <begin position="201"/>
        <end position="415"/>
    </location>
</feature>
<dbReference type="EMBL" id="JMQP01000002">
    <property type="protein sequence ID" value="KIS35363.1"/>
    <property type="molecule type" value="Genomic_DNA"/>
</dbReference>
<feature type="transmembrane region" description="Helical" evidence="18">
    <location>
        <begin position="12"/>
        <end position="38"/>
    </location>
</feature>
<keyword evidence="6" id="KW-1003">Cell membrane</keyword>
<evidence type="ECO:0000256" key="15">
    <source>
        <dbReference type="ARBA" id="ARBA00023012"/>
    </source>
</evidence>
<evidence type="ECO:0000256" key="9">
    <source>
        <dbReference type="ARBA" id="ARBA00022679"/>
    </source>
</evidence>
<dbReference type="GO" id="GO:0005886">
    <property type="term" value="C:plasma membrane"/>
    <property type="evidence" value="ECO:0007669"/>
    <property type="project" value="UniProtKB-SubCell"/>
</dbReference>
<evidence type="ECO:0000256" key="3">
    <source>
        <dbReference type="ARBA" id="ARBA00012438"/>
    </source>
</evidence>
<keyword evidence="13" id="KW-0067">ATP-binding</keyword>
<reference evidence="20 21" key="1">
    <citation type="submission" date="2014-05" db="EMBL/GenBank/DDBJ databases">
        <title>Methylome analysis of the phasevarions of Haemophilus influenzae.</title>
        <authorList>
            <person name="Atack J.M."/>
            <person name="Fox K.L."/>
            <person name="Power P.M."/>
            <person name="Clark T."/>
            <person name="Jurcisek J."/>
            <person name="Korlach J."/>
            <person name="Bakaletz L.O."/>
            <person name="Jennings M.P."/>
        </authorList>
    </citation>
    <scope>NUCLEOTIDE SEQUENCE [LARGE SCALE GENOMIC DNA]</scope>
    <source>
        <strain evidence="20 21">1209</strain>
    </source>
</reference>
<keyword evidence="10 18" id="KW-0812">Transmembrane</keyword>
<dbReference type="EC" id="2.7.13.3" evidence="3"/>
<evidence type="ECO:0000313" key="21">
    <source>
        <dbReference type="Proteomes" id="UP000050700"/>
    </source>
</evidence>
<dbReference type="RefSeq" id="WP_005662253.1">
    <property type="nucleotide sequence ID" value="NZ_AP018771.1"/>
</dbReference>
<dbReference type="InterPro" id="IPR005467">
    <property type="entry name" value="His_kinase_dom"/>
</dbReference>
<keyword evidence="9 20" id="KW-0808">Transferase</keyword>
<dbReference type="SMART" id="SM00091">
    <property type="entry name" value="PAS"/>
    <property type="match status" value="1"/>
</dbReference>
<dbReference type="PANTHER" id="PTHR45453">
    <property type="entry name" value="PHOSPHATE REGULON SENSOR PROTEIN PHOR"/>
    <property type="match status" value="1"/>
</dbReference>
<dbReference type="Proteomes" id="UP000050700">
    <property type="component" value="Unassembled WGS sequence"/>
</dbReference>
<dbReference type="GO" id="GO:0004721">
    <property type="term" value="F:phosphoprotein phosphatase activity"/>
    <property type="evidence" value="ECO:0007669"/>
    <property type="project" value="TreeGrafter"/>
</dbReference>
<evidence type="ECO:0000256" key="10">
    <source>
        <dbReference type="ARBA" id="ARBA00022692"/>
    </source>
</evidence>
<comment type="catalytic activity">
    <reaction evidence="1">
        <text>ATP + protein L-histidine = ADP + protein N-phospho-L-histidine.</text>
        <dbReference type="EC" id="2.7.13.3"/>
    </reaction>
</comment>
<evidence type="ECO:0000256" key="17">
    <source>
        <dbReference type="ARBA" id="ARBA00025207"/>
    </source>
</evidence>
<evidence type="ECO:0000256" key="7">
    <source>
        <dbReference type="ARBA" id="ARBA00022553"/>
    </source>
</evidence>
<dbReference type="Gene3D" id="3.30.450.20">
    <property type="entry name" value="PAS domain"/>
    <property type="match status" value="1"/>
</dbReference>
<comment type="caution">
    <text evidence="20">The sequence shown here is derived from an EMBL/GenBank/DDBJ whole genome shotgun (WGS) entry which is preliminary data.</text>
</comment>
<dbReference type="FunFam" id="3.30.565.10:FF:000006">
    <property type="entry name" value="Sensor histidine kinase WalK"/>
    <property type="match status" value="1"/>
</dbReference>
<keyword evidence="15" id="KW-0902">Two-component regulatory system</keyword>
<dbReference type="InterPro" id="IPR003661">
    <property type="entry name" value="HisK_dim/P_dom"/>
</dbReference>
<dbReference type="GO" id="GO:0005524">
    <property type="term" value="F:ATP binding"/>
    <property type="evidence" value="ECO:0007669"/>
    <property type="project" value="UniProtKB-KW"/>
</dbReference>
<proteinExistence type="predicted"/>
<dbReference type="GO" id="GO:0000155">
    <property type="term" value="F:phosphorelay sensor kinase activity"/>
    <property type="evidence" value="ECO:0007669"/>
    <property type="project" value="InterPro"/>
</dbReference>
<dbReference type="PANTHER" id="PTHR45453:SF1">
    <property type="entry name" value="PHOSPHATE REGULON SENSOR PROTEIN PHOR"/>
    <property type="match status" value="1"/>
</dbReference>
<dbReference type="InterPro" id="IPR003594">
    <property type="entry name" value="HATPase_dom"/>
</dbReference>
<sequence>MKKILNFIVEINLAIIISLFTSDFILWFAIILLLILAWHHINEYRLLKYLNLKQDNKFSLLQLGTFSQTEAYHRHQIYKEKCASLRLLSQINKNIKYLPDAIIICQHNGNISWCNSIAQQMFDFCWNKKVQKNIFDVIFYEQFKHYFFSQKKRRPLVLLTYNQRYIEVQSHAYNSHMILVVARDITDMIHLLNSRQKFLSNINHELRTPLTVLQGYLEILADNNIQNPLQKKAIFAMQEQSQRMEHLLQQFNFLAKIETTSDKDFRTFDMSAMINSLRKDTDILNTYNHHIEFIIQPNIIIFGNESQLRSAVSNLIYNAIKHSGKQCHIQIQWETCEQGIKFNVIDNGVGISPQHIPHLTERFYRVDESRSHLTGGSGLGLAIVKHTLLQYHSHLNIESTETKGSSFSFIIPKRFVISKNNKEIQ</sequence>
<dbReference type="PRINTS" id="PR00344">
    <property type="entry name" value="BCTRLSENSOR"/>
</dbReference>
<dbReference type="CDD" id="cd00130">
    <property type="entry name" value="PAS"/>
    <property type="match status" value="1"/>
</dbReference>
<evidence type="ECO:0000256" key="8">
    <source>
        <dbReference type="ARBA" id="ARBA00022592"/>
    </source>
</evidence>
<comment type="function">
    <text evidence="17">Member of the two-component regulatory system PhoR/PhoB involved in the phosphate regulon genes expression. PhoR may function as a membrane-associated protein kinase that phosphorylates PhoB in response to environmental signals.</text>
</comment>
<comment type="subcellular location">
    <subcellularLocation>
        <location evidence="2">Cell membrane</location>
    </subcellularLocation>
</comment>
<keyword evidence="16 18" id="KW-0472">Membrane</keyword>
<name>A0A0D0IN97_HAEIF</name>
<evidence type="ECO:0000313" key="20">
    <source>
        <dbReference type="EMBL" id="KIS35363.1"/>
    </source>
</evidence>
<evidence type="ECO:0000256" key="2">
    <source>
        <dbReference type="ARBA" id="ARBA00004236"/>
    </source>
</evidence>
<dbReference type="PROSITE" id="PS50109">
    <property type="entry name" value="HIS_KIN"/>
    <property type="match status" value="1"/>
</dbReference>
<keyword evidence="12" id="KW-0418">Kinase</keyword>
<keyword evidence="8" id="KW-0592">Phosphate transport</keyword>
<evidence type="ECO:0000256" key="5">
    <source>
        <dbReference type="ARBA" id="ARBA00022448"/>
    </source>
</evidence>
<dbReference type="PATRIC" id="fig|727.564.peg.1694"/>